<proteinExistence type="predicted"/>
<feature type="transmembrane region" description="Helical" evidence="1">
    <location>
        <begin position="178"/>
        <end position="202"/>
    </location>
</feature>
<accession>A0A542Z9L5</accession>
<feature type="transmembrane region" description="Helical" evidence="1">
    <location>
        <begin position="133"/>
        <end position="158"/>
    </location>
</feature>
<dbReference type="Pfam" id="PF12730">
    <property type="entry name" value="ABC2_membrane_4"/>
    <property type="match status" value="1"/>
</dbReference>
<dbReference type="AlphaFoldDB" id="A0A542Z9L5"/>
<reference evidence="2 3" key="1">
    <citation type="submission" date="2019-06" db="EMBL/GenBank/DDBJ databases">
        <title>Sequencing the genomes of 1000 actinobacteria strains.</title>
        <authorList>
            <person name="Klenk H.-P."/>
        </authorList>
    </citation>
    <scope>NUCLEOTIDE SEQUENCE [LARGE SCALE GENOMIC DNA]</scope>
    <source>
        <strain evidence="2 3">DSM 18082</strain>
    </source>
</reference>
<feature type="transmembrane region" description="Helical" evidence="1">
    <location>
        <begin position="39"/>
        <end position="59"/>
    </location>
</feature>
<evidence type="ECO:0000313" key="2">
    <source>
        <dbReference type="EMBL" id="TQL57048.1"/>
    </source>
</evidence>
<comment type="caution">
    <text evidence="2">The sequence shown here is derived from an EMBL/GenBank/DDBJ whole genome shotgun (WGS) entry which is preliminary data.</text>
</comment>
<dbReference type="PANTHER" id="PTHR37305">
    <property type="entry name" value="INTEGRAL MEMBRANE PROTEIN-RELATED"/>
    <property type="match status" value="1"/>
</dbReference>
<name>A0A542Z9L5_9MICO</name>
<feature type="transmembrane region" description="Helical" evidence="1">
    <location>
        <begin position="79"/>
        <end position="101"/>
    </location>
</feature>
<dbReference type="OrthoDB" id="3217553at2"/>
<feature type="transmembrane region" description="Helical" evidence="1">
    <location>
        <begin position="263"/>
        <end position="282"/>
    </location>
</feature>
<evidence type="ECO:0000313" key="3">
    <source>
        <dbReference type="Proteomes" id="UP000319514"/>
    </source>
</evidence>
<dbReference type="Proteomes" id="UP000319514">
    <property type="component" value="Unassembled WGS sequence"/>
</dbReference>
<dbReference type="PANTHER" id="PTHR37305:SF1">
    <property type="entry name" value="MEMBRANE PROTEIN"/>
    <property type="match status" value="1"/>
</dbReference>
<protein>
    <submittedName>
        <fullName evidence="2">ABC-2 type transport system permease protein</fullName>
    </submittedName>
</protein>
<gene>
    <name evidence="2" type="ORF">FB474_3820</name>
</gene>
<dbReference type="EMBL" id="VFOQ01000002">
    <property type="protein sequence ID" value="TQL57048.1"/>
    <property type="molecule type" value="Genomic_DNA"/>
</dbReference>
<sequence>MSVAESAIGGASVVRPHRRASLRFLGSELRLIFGRRRNLAGMAVLASVPILLAVAVKVSTPRDDGRGPDFLSAITGNGLFVALASLSIELGLFLPLAVAAISADAVAGEANIGTLRYLLTIPVQRTRLLAVKYAAIVIFTVIATLWVSFVGCVIGVALFGGGPMTLLSGTQIGFGDALWRVVLASLYLAAGFAALGAVGLFVSTLTEQPIGATIAIVVINVASFIADSIPQLGWLHPWLITHWWMSFGDLLRDPISWDGPLRGLTLALGYAVVFWLAAWARFAGKDVTS</sequence>
<feature type="transmembrane region" description="Helical" evidence="1">
    <location>
        <begin position="209"/>
        <end position="226"/>
    </location>
</feature>
<dbReference type="RefSeq" id="WP_141790386.1">
    <property type="nucleotide sequence ID" value="NZ_BAAAKX010000010.1"/>
</dbReference>
<evidence type="ECO:0000256" key="1">
    <source>
        <dbReference type="SAM" id="Phobius"/>
    </source>
</evidence>
<keyword evidence="1" id="KW-1133">Transmembrane helix</keyword>
<keyword evidence="3" id="KW-1185">Reference proteome</keyword>
<organism evidence="2 3">
    <name type="scientific">Oryzihumus leptocrescens</name>
    <dbReference type="NCBI Taxonomy" id="297536"/>
    <lineage>
        <taxon>Bacteria</taxon>
        <taxon>Bacillati</taxon>
        <taxon>Actinomycetota</taxon>
        <taxon>Actinomycetes</taxon>
        <taxon>Micrococcales</taxon>
        <taxon>Intrasporangiaceae</taxon>
        <taxon>Oryzihumus</taxon>
    </lineage>
</organism>
<keyword evidence="1" id="KW-0472">Membrane</keyword>
<keyword evidence="1" id="KW-0812">Transmembrane</keyword>